<dbReference type="Proteomes" id="UP000565579">
    <property type="component" value="Unassembled WGS sequence"/>
</dbReference>
<gene>
    <name evidence="1" type="ORF">HD593_011298</name>
</gene>
<dbReference type="AlphaFoldDB" id="A0A7X0P720"/>
<organism evidence="1 2">
    <name type="scientific">Nonomuraea rubra</name>
    <dbReference type="NCBI Taxonomy" id="46180"/>
    <lineage>
        <taxon>Bacteria</taxon>
        <taxon>Bacillati</taxon>
        <taxon>Actinomycetota</taxon>
        <taxon>Actinomycetes</taxon>
        <taxon>Streptosporangiales</taxon>
        <taxon>Streptosporangiaceae</taxon>
        <taxon>Nonomuraea</taxon>
    </lineage>
</organism>
<accession>A0A7X0P720</accession>
<evidence type="ECO:0000313" key="1">
    <source>
        <dbReference type="EMBL" id="MBB6556503.1"/>
    </source>
</evidence>
<protein>
    <submittedName>
        <fullName evidence="1">Uncharacterized protein</fullName>
    </submittedName>
</protein>
<keyword evidence="2" id="KW-1185">Reference proteome</keyword>
<evidence type="ECO:0000313" key="2">
    <source>
        <dbReference type="Proteomes" id="UP000565579"/>
    </source>
</evidence>
<name>A0A7X0P720_9ACTN</name>
<sequence length="55" mass="6162">MRMRMIVATRKVRSGLRRAVGIEMVGVRRGLSLLSRGGMDGTIHRRGGPEIRRCV</sequence>
<reference evidence="1 2" key="1">
    <citation type="submission" date="2020-08" db="EMBL/GenBank/DDBJ databases">
        <title>Sequencing the genomes of 1000 actinobacteria strains.</title>
        <authorList>
            <person name="Klenk H.-P."/>
        </authorList>
    </citation>
    <scope>NUCLEOTIDE SEQUENCE [LARGE SCALE GENOMIC DNA]</scope>
    <source>
        <strain evidence="1 2">DSM 43768</strain>
    </source>
</reference>
<proteinExistence type="predicted"/>
<comment type="caution">
    <text evidence="1">The sequence shown here is derived from an EMBL/GenBank/DDBJ whole genome shotgun (WGS) entry which is preliminary data.</text>
</comment>
<dbReference type="EMBL" id="JACHMI010000001">
    <property type="protein sequence ID" value="MBB6556503.1"/>
    <property type="molecule type" value="Genomic_DNA"/>
</dbReference>